<accession>A0AAW9SQR0</accession>
<evidence type="ECO:0000313" key="2">
    <source>
        <dbReference type="EMBL" id="MEN9063388.1"/>
    </source>
</evidence>
<organism evidence="2 3">
    <name type="scientific">Ponticoccus litoralis</name>
    <dbReference type="NCBI Taxonomy" id="422297"/>
    <lineage>
        <taxon>Bacteria</taxon>
        <taxon>Pseudomonadati</taxon>
        <taxon>Pseudomonadota</taxon>
        <taxon>Alphaproteobacteria</taxon>
        <taxon>Rhodobacterales</taxon>
        <taxon>Roseobacteraceae</taxon>
        <taxon>Ponticoccus</taxon>
    </lineage>
</organism>
<evidence type="ECO:0000313" key="3">
    <source>
        <dbReference type="Proteomes" id="UP001428774"/>
    </source>
</evidence>
<keyword evidence="3" id="KW-1185">Reference proteome</keyword>
<protein>
    <submittedName>
        <fullName evidence="2">Uncharacterized protein</fullName>
    </submittedName>
</protein>
<reference evidence="2 3" key="1">
    <citation type="submission" date="2024-05" db="EMBL/GenBank/DDBJ databases">
        <title>Genome sequence of Ponticoccus litoralis KCCM 90028.</title>
        <authorList>
            <person name="Kim J.M."/>
            <person name="Lee J.K."/>
            <person name="Choi B.J."/>
            <person name="Bayburt H."/>
            <person name="Baek J.H."/>
            <person name="Jeon C.O."/>
        </authorList>
    </citation>
    <scope>NUCLEOTIDE SEQUENCE [LARGE SCALE GENOMIC DNA]</scope>
    <source>
        <strain evidence="2 3">KCCM 90028</strain>
    </source>
</reference>
<dbReference type="RefSeq" id="WP_347168472.1">
    <property type="nucleotide sequence ID" value="NZ_JBDNCH010000004.1"/>
</dbReference>
<dbReference type="EMBL" id="JBDNCH010000004">
    <property type="protein sequence ID" value="MEN9063388.1"/>
    <property type="molecule type" value="Genomic_DNA"/>
</dbReference>
<gene>
    <name evidence="2" type="ORF">ABFB10_22700</name>
</gene>
<feature type="region of interest" description="Disordered" evidence="1">
    <location>
        <begin position="1"/>
        <end position="52"/>
    </location>
</feature>
<dbReference type="Proteomes" id="UP001428774">
    <property type="component" value="Unassembled WGS sequence"/>
</dbReference>
<feature type="region of interest" description="Disordered" evidence="1">
    <location>
        <begin position="111"/>
        <end position="133"/>
    </location>
</feature>
<dbReference type="AlphaFoldDB" id="A0AAW9SQR0"/>
<feature type="compositionally biased region" description="Basic and acidic residues" evidence="1">
    <location>
        <begin position="10"/>
        <end position="21"/>
    </location>
</feature>
<name>A0AAW9SQR0_9RHOB</name>
<sequence>MHIVHTACDPGRHASPDGVDRHCHRALPNDSDTATKSKSTLGLSGGKTTPDARIDQPFIRRLLANCDELANSDPIESPFADRDRRGKNIGGHLINCTGEISRSNAVQKTFGNSTADSAPASHGENGFAATGVTGAPSRRASLLSHAEKALNPLARNIKQMRFRQGKAAILRCANGPFESRCGEC</sequence>
<comment type="caution">
    <text evidence="2">The sequence shown here is derived from an EMBL/GenBank/DDBJ whole genome shotgun (WGS) entry which is preliminary data.</text>
</comment>
<proteinExistence type="predicted"/>
<feature type="compositionally biased region" description="Polar residues" evidence="1">
    <location>
        <begin position="30"/>
        <end position="42"/>
    </location>
</feature>
<evidence type="ECO:0000256" key="1">
    <source>
        <dbReference type="SAM" id="MobiDB-lite"/>
    </source>
</evidence>